<dbReference type="Gene3D" id="2.60.120.1440">
    <property type="match status" value="1"/>
</dbReference>
<dbReference type="Gene3D" id="3.55.50.30">
    <property type="match status" value="1"/>
</dbReference>
<gene>
    <name evidence="4" type="ORF">SAMN04487995_3073</name>
</gene>
<dbReference type="InterPro" id="IPR032508">
    <property type="entry name" value="FecR_C"/>
</dbReference>
<dbReference type="InterPro" id="IPR012373">
    <property type="entry name" value="Ferrdict_sens_TM"/>
</dbReference>
<dbReference type="PANTHER" id="PTHR30273:SF2">
    <property type="entry name" value="PROTEIN FECR"/>
    <property type="match status" value="1"/>
</dbReference>
<feature type="domain" description="FecR protein" evidence="2">
    <location>
        <begin position="110"/>
        <end position="204"/>
    </location>
</feature>
<dbReference type="Pfam" id="PF04773">
    <property type="entry name" value="FecR"/>
    <property type="match status" value="1"/>
</dbReference>
<evidence type="ECO:0000259" key="3">
    <source>
        <dbReference type="Pfam" id="PF16344"/>
    </source>
</evidence>
<keyword evidence="5" id="KW-1185">Reference proteome</keyword>
<keyword evidence="1" id="KW-1133">Transmembrane helix</keyword>
<reference evidence="4 5" key="1">
    <citation type="submission" date="2016-10" db="EMBL/GenBank/DDBJ databases">
        <authorList>
            <person name="de Groot N.N."/>
        </authorList>
    </citation>
    <scope>NUCLEOTIDE SEQUENCE [LARGE SCALE GENOMIC DNA]</scope>
    <source>
        <strain evidence="4 5">DSM 19938</strain>
    </source>
</reference>
<dbReference type="InterPro" id="IPR006860">
    <property type="entry name" value="FecR"/>
</dbReference>
<protein>
    <submittedName>
        <fullName evidence="4">FecR family protein</fullName>
    </submittedName>
</protein>
<keyword evidence="1" id="KW-0812">Transmembrane</keyword>
<feature type="domain" description="Protein FecR C-terminal" evidence="3">
    <location>
        <begin position="252"/>
        <end position="319"/>
    </location>
</feature>
<organism evidence="4 5">
    <name type="scientific">Dyadobacter koreensis</name>
    <dbReference type="NCBI Taxonomy" id="408657"/>
    <lineage>
        <taxon>Bacteria</taxon>
        <taxon>Pseudomonadati</taxon>
        <taxon>Bacteroidota</taxon>
        <taxon>Cytophagia</taxon>
        <taxon>Cytophagales</taxon>
        <taxon>Spirosomataceae</taxon>
        <taxon>Dyadobacter</taxon>
    </lineage>
</organism>
<sequence length="324" mass="36957">MNRQDARKLLQKYRLGQCTPEEKSWIEQWYSDIAKQEFSDEHDIVKQQIISWKAIQNNISRKSKQSSLLFTRPFLVAASIALLLGLSFLMYHNRDIIKTPESERLHYSLIETKNSELKNFVLPDGSKVWLNAGSKLKYSNQFDKKLREVTLEDGEAYFDIKHDTEKPFVVYAGITKTQVLGTAFAIRSYKSLAATQITVTRGKVGVMKSGDDKNKPVFLIANQQVILNPDDGSFQKTKVSGSDFISWREGKLKINNESLSDIAVILEKRFNIPIHFKGQDLGRLRFSAAFEASEKLDDILEVLCLAENLAYVKNGKVITLSQRK</sequence>
<dbReference type="Proteomes" id="UP000199532">
    <property type="component" value="Unassembled WGS sequence"/>
</dbReference>
<name>A0A1H6VNE4_9BACT</name>
<evidence type="ECO:0000313" key="4">
    <source>
        <dbReference type="EMBL" id="SEJ02190.1"/>
    </source>
</evidence>
<dbReference type="OrthoDB" id="1452822at2"/>
<dbReference type="RefSeq" id="WP_090336277.1">
    <property type="nucleotide sequence ID" value="NZ_FNXY01000004.1"/>
</dbReference>
<dbReference type="GO" id="GO:0016989">
    <property type="term" value="F:sigma factor antagonist activity"/>
    <property type="evidence" value="ECO:0007669"/>
    <property type="project" value="TreeGrafter"/>
</dbReference>
<proteinExistence type="predicted"/>
<dbReference type="STRING" id="408657.SAMN04487995_3073"/>
<dbReference type="PIRSF" id="PIRSF018266">
    <property type="entry name" value="FecR"/>
    <property type="match status" value="1"/>
</dbReference>
<keyword evidence="1" id="KW-0472">Membrane</keyword>
<dbReference type="AlphaFoldDB" id="A0A1H6VNE4"/>
<evidence type="ECO:0000313" key="5">
    <source>
        <dbReference type="Proteomes" id="UP000199532"/>
    </source>
</evidence>
<dbReference type="PANTHER" id="PTHR30273">
    <property type="entry name" value="PERIPLASMIC SIGNAL SENSOR AND SIGMA FACTOR ACTIVATOR FECR-RELATED"/>
    <property type="match status" value="1"/>
</dbReference>
<evidence type="ECO:0000259" key="2">
    <source>
        <dbReference type="Pfam" id="PF04773"/>
    </source>
</evidence>
<feature type="transmembrane region" description="Helical" evidence="1">
    <location>
        <begin position="69"/>
        <end position="91"/>
    </location>
</feature>
<evidence type="ECO:0000256" key="1">
    <source>
        <dbReference type="SAM" id="Phobius"/>
    </source>
</evidence>
<dbReference type="EMBL" id="FNXY01000004">
    <property type="protein sequence ID" value="SEJ02190.1"/>
    <property type="molecule type" value="Genomic_DNA"/>
</dbReference>
<dbReference type="Pfam" id="PF16344">
    <property type="entry name" value="FecR_C"/>
    <property type="match status" value="1"/>
</dbReference>
<accession>A0A1H6VNE4</accession>